<evidence type="ECO:0000256" key="1">
    <source>
        <dbReference type="SAM" id="MobiDB-lite"/>
    </source>
</evidence>
<feature type="region of interest" description="Disordered" evidence="1">
    <location>
        <begin position="45"/>
        <end position="99"/>
    </location>
</feature>
<dbReference type="AlphaFoldDB" id="A0A8J3WNL1"/>
<gene>
    <name evidence="4" type="ORF">Psi01_52220</name>
</gene>
<dbReference type="SMART" id="SM00860">
    <property type="entry name" value="SMI1_KNR4"/>
    <property type="match status" value="1"/>
</dbReference>
<accession>A0A8J3WNL1</accession>
<organism evidence="4 5">
    <name type="scientific">Planobispora siamensis</name>
    <dbReference type="NCBI Taxonomy" id="936338"/>
    <lineage>
        <taxon>Bacteria</taxon>
        <taxon>Bacillati</taxon>
        <taxon>Actinomycetota</taxon>
        <taxon>Actinomycetes</taxon>
        <taxon>Streptosporangiales</taxon>
        <taxon>Streptosporangiaceae</taxon>
        <taxon>Planobispora</taxon>
    </lineage>
</organism>
<evidence type="ECO:0000256" key="2">
    <source>
        <dbReference type="SAM" id="Phobius"/>
    </source>
</evidence>
<sequence length="436" mass="46991">MIRDTLPGVRRLISSRWVRLALAAAATAAVVVAVLRLRRLPAAPEVRKPPRAPLSPEGAAGSVAVSDAVPGRETPVGAGPADHTADRAQGRPAPEAPAARDEAVRRRVVRWGSVAIALCVLIFATQALERAVFSQGTAAEDVQPEHLRETPMSLEELCAQFGDRPIDRGTAELCEREWGTAAVYVGEAPDGLPGEEPPVPSVEDSSVGISTGATGEPTAAPSADSSGPAADEDCRPETATPAVREVDPRVSRAVNRQWRRIEQWLKANAPKTHRTLSPPARARTIAIAESQMGLRFPDDLRASLLRHNGSVFRKSSGLTIFLYDGMNVRDIRDAWRMLCGIDTDDYGDPRGDWWDGRMIPVGSDGLGNHLVVDSVRRDVGETDHEGVMDFEPGGIRIRSYYALLRMTADALEKGGTVGHWKPVVNGDTLSWEIVGN</sequence>
<evidence type="ECO:0000313" key="4">
    <source>
        <dbReference type="EMBL" id="GIH94592.1"/>
    </source>
</evidence>
<feature type="transmembrane region" description="Helical" evidence="2">
    <location>
        <begin position="17"/>
        <end position="37"/>
    </location>
</feature>
<evidence type="ECO:0000313" key="5">
    <source>
        <dbReference type="Proteomes" id="UP000619788"/>
    </source>
</evidence>
<keyword evidence="5" id="KW-1185">Reference proteome</keyword>
<keyword evidence="2" id="KW-1133">Transmembrane helix</keyword>
<keyword evidence="2" id="KW-0472">Membrane</keyword>
<dbReference type="InterPro" id="IPR018958">
    <property type="entry name" value="Knr4/Smi1-like_dom"/>
</dbReference>
<dbReference type="SUPFAM" id="SSF160631">
    <property type="entry name" value="SMI1/KNR4-like"/>
    <property type="match status" value="1"/>
</dbReference>
<feature type="compositionally biased region" description="Low complexity" evidence="1">
    <location>
        <begin position="58"/>
        <end position="69"/>
    </location>
</feature>
<feature type="compositionally biased region" description="Polar residues" evidence="1">
    <location>
        <begin position="203"/>
        <end position="213"/>
    </location>
</feature>
<dbReference type="Gene3D" id="3.40.1580.10">
    <property type="entry name" value="SMI1/KNR4-like"/>
    <property type="match status" value="1"/>
</dbReference>
<dbReference type="Proteomes" id="UP000619788">
    <property type="component" value="Unassembled WGS sequence"/>
</dbReference>
<evidence type="ECO:0000259" key="3">
    <source>
        <dbReference type="SMART" id="SM00860"/>
    </source>
</evidence>
<dbReference type="PANTHER" id="PTHR47432:SF1">
    <property type="entry name" value="CELL WALL ASSEMBLY REGULATOR SMI1"/>
    <property type="match status" value="1"/>
</dbReference>
<feature type="domain" description="Knr4/Smi1-like" evidence="3">
    <location>
        <begin position="279"/>
        <end position="406"/>
    </location>
</feature>
<dbReference type="InterPro" id="IPR051873">
    <property type="entry name" value="KNR4/SMI1_regulator"/>
</dbReference>
<dbReference type="InterPro" id="IPR037883">
    <property type="entry name" value="Knr4/Smi1-like_sf"/>
</dbReference>
<dbReference type="Pfam" id="PF09346">
    <property type="entry name" value="SMI1_KNR4"/>
    <property type="match status" value="1"/>
</dbReference>
<keyword evidence="2" id="KW-0812">Transmembrane</keyword>
<feature type="region of interest" description="Disordered" evidence="1">
    <location>
        <begin position="188"/>
        <end position="248"/>
    </location>
</feature>
<proteinExistence type="predicted"/>
<dbReference type="EMBL" id="BOOJ01000043">
    <property type="protein sequence ID" value="GIH94592.1"/>
    <property type="molecule type" value="Genomic_DNA"/>
</dbReference>
<protein>
    <recommendedName>
        <fullName evidence="3">Knr4/Smi1-like domain-containing protein</fullName>
    </recommendedName>
</protein>
<feature type="compositionally biased region" description="Low complexity" evidence="1">
    <location>
        <begin position="217"/>
        <end position="229"/>
    </location>
</feature>
<comment type="caution">
    <text evidence="4">The sequence shown here is derived from an EMBL/GenBank/DDBJ whole genome shotgun (WGS) entry which is preliminary data.</text>
</comment>
<name>A0A8J3WNL1_9ACTN</name>
<feature type="transmembrane region" description="Helical" evidence="2">
    <location>
        <begin position="108"/>
        <end position="128"/>
    </location>
</feature>
<dbReference type="PANTHER" id="PTHR47432">
    <property type="entry name" value="CELL WALL ASSEMBLY REGULATOR SMI1"/>
    <property type="match status" value="1"/>
</dbReference>
<reference evidence="4 5" key="1">
    <citation type="submission" date="2021-01" db="EMBL/GenBank/DDBJ databases">
        <title>Whole genome shotgun sequence of Planobispora siamensis NBRC 107568.</title>
        <authorList>
            <person name="Komaki H."/>
            <person name="Tamura T."/>
        </authorList>
    </citation>
    <scope>NUCLEOTIDE SEQUENCE [LARGE SCALE GENOMIC DNA]</scope>
    <source>
        <strain evidence="4 5">NBRC 107568</strain>
    </source>
</reference>